<dbReference type="Pfam" id="PF12419">
    <property type="entry name" value="DUF3670"/>
    <property type="match status" value="1"/>
</dbReference>
<dbReference type="PROSITE" id="PS51192">
    <property type="entry name" value="HELICASE_ATP_BIND_1"/>
    <property type="match status" value="1"/>
</dbReference>
<evidence type="ECO:0000256" key="1">
    <source>
        <dbReference type="ARBA" id="ARBA00022801"/>
    </source>
</evidence>
<reference evidence="5 6" key="1">
    <citation type="submission" date="2017-07" db="EMBL/GenBank/DDBJ databases">
        <title>Genome sequence of Streptomyces pluripotens MUSC 137T.</title>
        <authorList>
            <person name="Ser H.-L."/>
            <person name="Lee L.-H."/>
        </authorList>
    </citation>
    <scope>NUCLEOTIDE SEQUENCE [LARGE SCALE GENOMIC DNA]</scope>
    <source>
        <strain evidence="5 6">MUSC 137</strain>
    </source>
</reference>
<evidence type="ECO:0000313" key="6">
    <source>
        <dbReference type="Proteomes" id="UP000031501"/>
    </source>
</evidence>
<dbReference type="InterPro" id="IPR014001">
    <property type="entry name" value="Helicase_ATP-bd"/>
</dbReference>
<sequence length="958" mass="101975">MSGTAAVAQRTGGTRETEIGRPATGYPIPVCLASVYLPAPLPREGRVAFWDPAGGPLPGEGGAEPGITELTVVRPHGARVRRRQVPALILPLATALPLLVQARHDPAAHPATAGWGAAALHALRLVARGRLLPGLTPSGHDAWRAGPLDPDDIAHLRAIAAALPPEGHAVPLPNPGPLRLPEPEALVRSFLDAVADTLPRTPAAPHACGKPFAAREPQPLPQAHAWAAEVAAGMDVGVRISLRLDLSAYHVFDAGACDGARAAGAAIVQVHSLADPTLVTDAADLWAGEADTAFGPRAHVDAALAVRRAARVWPPLDRLAEQHVPDVLALSEEELGELLGTAAGRLAAAGVAVHWPRDLAHDLTATAVVRPAPGSATDGTGFFESEDLLRFRWQLALGGDPLSEAEMDALAEAHRPVVRLRDRWVLVDPALVRKARQRELGLLDPVDALSVALTGTAEVDGETVQAVPAGALAALRDRLTAGLRPADPPAGLNATLRDYQLRGLAWLDLMTSLGLGGCLADDMGLGKTVTLIALHLKRARTEPTLVVCPASLLGNWQREIGRFAPDTPVRRFHGPDRTLDGLDGGFVLTTYGTMRSTAACLAGQPWGLVVADEAQHVKNPRSATARALRTIPTPARVALTGTPVENNLSELWALLDWTTPGLLGPLESFRARHARAVENGEDDEAVARLARLVRPFLLRRKKSDPGIVPELPPKTETDHPVPLTREQAALYEAVVRESLLAIESAEGIARRGLVLKLLGALKQICDHPALYLKEEHPAGRLAHRSGKLALLDELLDTLLAEDGAALVFTQYVGMARLITAHLSARAIPVDLLHGGTPVPERERMVDRFQNGETPVLVLSLKAAGTGLNLTRAGHVVHFDRWWNPAVEEQATDRAYRIGQTQPVQVHRLVTEGTVEDRIAEMLTAKRALADAVLGSGEAALTELTDRELSDLVSLRRAT</sequence>
<evidence type="ECO:0000256" key="2">
    <source>
        <dbReference type="SAM" id="MobiDB-lite"/>
    </source>
</evidence>
<keyword evidence="5" id="KW-0347">Helicase</keyword>
<dbReference type="InterPro" id="IPR001650">
    <property type="entry name" value="Helicase_C-like"/>
</dbReference>
<dbReference type="InterPro" id="IPR000330">
    <property type="entry name" value="SNF2_N"/>
</dbReference>
<keyword evidence="5" id="KW-0067">ATP-binding</keyword>
<dbReference type="SMART" id="SM00487">
    <property type="entry name" value="DEXDc"/>
    <property type="match status" value="1"/>
</dbReference>
<dbReference type="InterPro" id="IPR038718">
    <property type="entry name" value="SNF2-like_sf"/>
</dbReference>
<dbReference type="EMBL" id="CP022433">
    <property type="protein sequence ID" value="ASN27344.1"/>
    <property type="molecule type" value="Genomic_DNA"/>
</dbReference>
<dbReference type="InterPro" id="IPR049730">
    <property type="entry name" value="SNF2/RAD54-like_C"/>
</dbReference>
<protein>
    <submittedName>
        <fullName evidence="5">ATP-dependent helicase</fullName>
    </submittedName>
</protein>
<feature type="region of interest" description="Disordered" evidence="2">
    <location>
        <begin position="1"/>
        <end position="21"/>
    </location>
</feature>
<dbReference type="Pfam" id="PF00271">
    <property type="entry name" value="Helicase_C"/>
    <property type="match status" value="1"/>
</dbReference>
<dbReference type="InterPro" id="IPR022138">
    <property type="entry name" value="DUF3670"/>
</dbReference>
<keyword evidence="6" id="KW-1185">Reference proteome</keyword>
<evidence type="ECO:0000313" key="5">
    <source>
        <dbReference type="EMBL" id="ASN27344.1"/>
    </source>
</evidence>
<dbReference type="FunFam" id="3.40.50.10810:FF:000031">
    <property type="entry name" value="Helicase, SNF2/RAD54 family"/>
    <property type="match status" value="1"/>
</dbReference>
<accession>A0A221P5F4</accession>
<dbReference type="Pfam" id="PF00176">
    <property type="entry name" value="SNF2-rel_dom"/>
    <property type="match status" value="1"/>
</dbReference>
<dbReference type="CDD" id="cd18793">
    <property type="entry name" value="SF2_C_SNF"/>
    <property type="match status" value="1"/>
</dbReference>
<proteinExistence type="predicted"/>
<dbReference type="Gene3D" id="3.40.50.10810">
    <property type="entry name" value="Tandem AAA-ATPase domain"/>
    <property type="match status" value="1"/>
</dbReference>
<name>A0A221P5F4_9ACTN</name>
<dbReference type="KEGG" id="splu:LK06_027470"/>
<dbReference type="STRING" id="1355015.LK06_027470"/>
<evidence type="ECO:0000259" key="4">
    <source>
        <dbReference type="PROSITE" id="PS51194"/>
    </source>
</evidence>
<dbReference type="Gene3D" id="3.40.50.300">
    <property type="entry name" value="P-loop containing nucleotide triphosphate hydrolases"/>
    <property type="match status" value="1"/>
</dbReference>
<dbReference type="RefSeq" id="WP_039648273.1">
    <property type="nucleotide sequence ID" value="NZ_CP021080.1"/>
</dbReference>
<dbReference type="InterPro" id="IPR027417">
    <property type="entry name" value="P-loop_NTPase"/>
</dbReference>
<dbReference type="GO" id="GO:0004386">
    <property type="term" value="F:helicase activity"/>
    <property type="evidence" value="ECO:0007669"/>
    <property type="project" value="UniProtKB-KW"/>
</dbReference>
<dbReference type="Proteomes" id="UP000031501">
    <property type="component" value="Chromosome"/>
</dbReference>
<dbReference type="AlphaFoldDB" id="A0A221P5F4"/>
<dbReference type="SUPFAM" id="SSF52540">
    <property type="entry name" value="P-loop containing nucleoside triphosphate hydrolases"/>
    <property type="match status" value="2"/>
</dbReference>
<dbReference type="PROSITE" id="PS51194">
    <property type="entry name" value="HELICASE_CTER"/>
    <property type="match status" value="1"/>
</dbReference>
<feature type="domain" description="Helicase C-terminal" evidence="4">
    <location>
        <begin position="790"/>
        <end position="949"/>
    </location>
</feature>
<keyword evidence="1" id="KW-0378">Hydrolase</keyword>
<organism evidence="5 6">
    <name type="scientific">Streptomyces pluripotens</name>
    <dbReference type="NCBI Taxonomy" id="1355015"/>
    <lineage>
        <taxon>Bacteria</taxon>
        <taxon>Bacillati</taxon>
        <taxon>Actinomycetota</taxon>
        <taxon>Actinomycetes</taxon>
        <taxon>Kitasatosporales</taxon>
        <taxon>Streptomycetaceae</taxon>
        <taxon>Streptomyces</taxon>
    </lineage>
</organism>
<dbReference type="FunFam" id="3.40.50.300:FF:000533">
    <property type="entry name" value="Helicase, Snf2 family"/>
    <property type="match status" value="1"/>
</dbReference>
<evidence type="ECO:0000259" key="3">
    <source>
        <dbReference type="PROSITE" id="PS51192"/>
    </source>
</evidence>
<keyword evidence="5" id="KW-0547">Nucleotide-binding</keyword>
<dbReference type="GO" id="GO:0005524">
    <property type="term" value="F:ATP binding"/>
    <property type="evidence" value="ECO:0007669"/>
    <property type="project" value="InterPro"/>
</dbReference>
<feature type="domain" description="Helicase ATP-binding" evidence="3">
    <location>
        <begin position="508"/>
        <end position="661"/>
    </location>
</feature>
<gene>
    <name evidence="5" type="ORF">LK07_28640</name>
</gene>
<dbReference type="GO" id="GO:0016787">
    <property type="term" value="F:hydrolase activity"/>
    <property type="evidence" value="ECO:0007669"/>
    <property type="project" value="UniProtKB-KW"/>
</dbReference>
<dbReference type="PANTHER" id="PTHR10799">
    <property type="entry name" value="SNF2/RAD54 HELICASE FAMILY"/>
    <property type="match status" value="1"/>
</dbReference>
<dbReference type="OrthoDB" id="9760715at2"/>
<dbReference type="SMART" id="SM00490">
    <property type="entry name" value="HELICc"/>
    <property type="match status" value="1"/>
</dbReference>